<sequence length="69" mass="7845">MKRTAVLRRLRRAARDAGVSYDVVELTNHTGVVVGGVRSTLGRHTEIDDVTVRKFFDQYATVLGKGWWR</sequence>
<evidence type="ECO:0000313" key="2">
    <source>
        <dbReference type="Proteomes" id="UP000308121"/>
    </source>
</evidence>
<proteinExistence type="predicted"/>
<dbReference type="OrthoDB" id="3432003at2"/>
<dbReference type="RefSeq" id="WP_154729145.1">
    <property type="nucleotide sequence ID" value="NZ_SZYE01000045.1"/>
</dbReference>
<dbReference type="Proteomes" id="UP000308121">
    <property type="component" value="Unassembled WGS sequence"/>
</dbReference>
<name>A0A7Z8K0L8_9CELL</name>
<gene>
    <name evidence="1" type="ORF">FA014_07885</name>
</gene>
<protein>
    <submittedName>
        <fullName evidence="1">Ribonuclease PH</fullName>
    </submittedName>
</protein>
<accession>A0A7Z8K0L8</accession>
<reference evidence="1 2" key="1">
    <citation type="submission" date="2019-05" db="EMBL/GenBank/DDBJ databases">
        <title>Genome sequence of Cellulomonas hominis strain CS1.</title>
        <authorList>
            <person name="Belmont J."/>
            <person name="Maclea K.S."/>
        </authorList>
    </citation>
    <scope>NUCLEOTIDE SEQUENCE [LARGE SCALE GENOMIC DNA]</scope>
    <source>
        <strain evidence="1 2">CS1</strain>
    </source>
</reference>
<organism evidence="1 2">
    <name type="scientific">Cellulomonas hominis</name>
    <dbReference type="NCBI Taxonomy" id="156981"/>
    <lineage>
        <taxon>Bacteria</taxon>
        <taxon>Bacillati</taxon>
        <taxon>Actinomycetota</taxon>
        <taxon>Actinomycetes</taxon>
        <taxon>Micrococcales</taxon>
        <taxon>Cellulomonadaceae</taxon>
        <taxon>Cellulomonas</taxon>
    </lineage>
</organism>
<evidence type="ECO:0000313" key="1">
    <source>
        <dbReference type="EMBL" id="TKR24074.1"/>
    </source>
</evidence>
<comment type="caution">
    <text evidence="1">The sequence shown here is derived from an EMBL/GenBank/DDBJ whole genome shotgun (WGS) entry which is preliminary data.</text>
</comment>
<dbReference type="EMBL" id="SZYE01000045">
    <property type="protein sequence ID" value="TKR24074.1"/>
    <property type="molecule type" value="Genomic_DNA"/>
</dbReference>
<dbReference type="AlphaFoldDB" id="A0A7Z8K0L8"/>